<evidence type="ECO:0000256" key="2">
    <source>
        <dbReference type="SAM" id="MobiDB-lite"/>
    </source>
</evidence>
<gene>
    <name evidence="3" type="ORF">Bpfe_007338</name>
</gene>
<feature type="non-terminal residue" evidence="3">
    <location>
        <position position="1"/>
    </location>
</feature>
<dbReference type="EMBL" id="JASAOG010000022">
    <property type="protein sequence ID" value="KAK0063142.1"/>
    <property type="molecule type" value="Genomic_DNA"/>
</dbReference>
<sequence length="562" mass="65232">ERERQRILNEALNVLKRMDIPLFPNVSGNKVGSKCHTVKNATAYIIHMMRQIEEHDRTHGVSAHLHQQSQLHQQRLQKQLEAMQQEELQYQLQQQQLYQEMLLQQSPQQQNHKQQNPQDFQQKQIQTPESQLRLCQQLDSQPNLHHQQSYVKLEPQQQLQLDQQQQTQELQIHCYLQKQILHQPPQFDHKPQLNQEQQQQQLLFQQLQKTHHHQPQIQTQQHRFDQHIPPLLKHKQSQLSQHQQQKPQYEPKQEHLYPQVQAQQPRQPKLGLLSMAQQKQQQAQLIEHFGKYHTPETYSFDVPKQHGSIELTPRFNSCDLPGLRDQVLLPIRPNEQVKSIYPHLYSQWETNHLAHPTFTLQHNPTPSTQPRQTLTPVPEGNFVAQLNPMNQAQCLKSKPKCKANSTKTKIISQATENTAPFARQLQSSTLCTENNISKQKRISGNTINFTASSGTGNRAGVNSKKKLRIAFHDKTNIVLNESNLSAFSAPTFDLCYPTADPRASCSTSNDNVCSSQSMSYISRATERHVHDANKEHPNSDTEKTDWLLDSVSVDQYFESLQN</sequence>
<dbReference type="InterPro" id="IPR036638">
    <property type="entry name" value="HLH_DNA-bd_sf"/>
</dbReference>
<dbReference type="GO" id="GO:0046983">
    <property type="term" value="F:protein dimerization activity"/>
    <property type="evidence" value="ECO:0007669"/>
    <property type="project" value="InterPro"/>
</dbReference>
<name>A0AAD8BZV3_BIOPF</name>
<protein>
    <submittedName>
        <fullName evidence="3">Mediator of RNA polymerase II transcription subunit 26</fullName>
    </submittedName>
</protein>
<evidence type="ECO:0000256" key="1">
    <source>
        <dbReference type="SAM" id="Coils"/>
    </source>
</evidence>
<dbReference type="SUPFAM" id="SSF47459">
    <property type="entry name" value="HLH, helix-loop-helix DNA-binding domain"/>
    <property type="match status" value="1"/>
</dbReference>
<evidence type="ECO:0000313" key="3">
    <source>
        <dbReference type="EMBL" id="KAK0063142.1"/>
    </source>
</evidence>
<dbReference type="Proteomes" id="UP001233172">
    <property type="component" value="Unassembled WGS sequence"/>
</dbReference>
<comment type="caution">
    <text evidence="3">The sequence shown here is derived from an EMBL/GenBank/DDBJ whole genome shotgun (WGS) entry which is preliminary data.</text>
</comment>
<feature type="region of interest" description="Disordered" evidence="2">
    <location>
        <begin position="105"/>
        <end position="125"/>
    </location>
</feature>
<dbReference type="Gene3D" id="4.10.280.10">
    <property type="entry name" value="Helix-loop-helix DNA-binding domain"/>
    <property type="match status" value="1"/>
</dbReference>
<accession>A0AAD8BZV3</accession>
<reference evidence="3" key="2">
    <citation type="submission" date="2023-04" db="EMBL/GenBank/DDBJ databases">
        <authorList>
            <person name="Bu L."/>
            <person name="Lu L."/>
            <person name="Laidemitt M.R."/>
            <person name="Zhang S.M."/>
            <person name="Mutuku M."/>
            <person name="Mkoji G."/>
            <person name="Steinauer M."/>
            <person name="Loker E.S."/>
        </authorList>
    </citation>
    <scope>NUCLEOTIDE SEQUENCE</scope>
    <source>
        <strain evidence="3">KasaAsao</strain>
        <tissue evidence="3">Whole Snail</tissue>
    </source>
</reference>
<proteinExistence type="predicted"/>
<dbReference type="AlphaFoldDB" id="A0AAD8BZV3"/>
<keyword evidence="1" id="KW-0175">Coiled coil</keyword>
<evidence type="ECO:0000313" key="4">
    <source>
        <dbReference type="Proteomes" id="UP001233172"/>
    </source>
</evidence>
<feature type="coiled-coil region" evidence="1">
    <location>
        <begin position="66"/>
        <end position="100"/>
    </location>
</feature>
<reference evidence="3" key="1">
    <citation type="journal article" date="2023" name="PLoS Negl. Trop. Dis.">
        <title>A genome sequence for Biomphalaria pfeifferi, the major vector snail for the human-infecting parasite Schistosoma mansoni.</title>
        <authorList>
            <person name="Bu L."/>
            <person name="Lu L."/>
            <person name="Laidemitt M.R."/>
            <person name="Zhang S.M."/>
            <person name="Mutuku M."/>
            <person name="Mkoji G."/>
            <person name="Steinauer M."/>
            <person name="Loker E.S."/>
        </authorList>
    </citation>
    <scope>NUCLEOTIDE SEQUENCE</scope>
    <source>
        <strain evidence="3">KasaAsao</strain>
    </source>
</reference>
<feature type="region of interest" description="Disordered" evidence="2">
    <location>
        <begin position="234"/>
        <end position="266"/>
    </location>
</feature>
<feature type="compositionally biased region" description="Low complexity" evidence="2">
    <location>
        <begin position="237"/>
        <end position="248"/>
    </location>
</feature>
<keyword evidence="4" id="KW-1185">Reference proteome</keyword>
<organism evidence="3 4">
    <name type="scientific">Biomphalaria pfeifferi</name>
    <name type="common">Bloodfluke planorb</name>
    <name type="synonym">Freshwater snail</name>
    <dbReference type="NCBI Taxonomy" id="112525"/>
    <lineage>
        <taxon>Eukaryota</taxon>
        <taxon>Metazoa</taxon>
        <taxon>Spiralia</taxon>
        <taxon>Lophotrochozoa</taxon>
        <taxon>Mollusca</taxon>
        <taxon>Gastropoda</taxon>
        <taxon>Heterobranchia</taxon>
        <taxon>Euthyneura</taxon>
        <taxon>Panpulmonata</taxon>
        <taxon>Hygrophila</taxon>
        <taxon>Lymnaeoidea</taxon>
        <taxon>Planorbidae</taxon>
        <taxon>Biomphalaria</taxon>
    </lineage>
</organism>